<keyword evidence="7 11" id="KW-0630">Potassium</keyword>
<sequence length="669" mass="75225">MSKGNLKSKATLGGVLVATGIVYGDIGTSPLYVMKSIVSGQGGLHNISESFLIGSVSLILWTLTLLTTFKYVLIALQADNHGEGGIFSLFTLVRKQAKFLTIVAMIGGAALLADGVLTPAMTVTTAIEGLKEIPAFTSVFGNSQTVIVVITLAIITLLFFIQRFGTDKIGKVFGPIMFLWFTFIGLIGLANMMSNLNVLRAINPYYAFHVLFSADNKAGLLILGSVFLATTGAEALYSDLGHVGKYNIYASWPYIKISLLLSYFGQAAFLLRAKELPNYHLMADFNPFFNMIPDSLMLVGVIFASVAAIIASQALITGAFTLVSEAMKLRLLPKLKILYPGNTRGQMYLPLVNALLWILTSLVVLIFKTSHKMESAYGLAITVTMLMTTILLHYFLKINHWNRIVSNITILLFLTIETIFFMSSLAKFFNGGYIAILIAIAILSVMYIWEKGNIIQENMLKTLDLTDYVEQIRQLKYDRNYDLYQTNLVYLTTHMKGDRIEEGIIYSILDKHPKKASVYWFVNIEVTDEPYTKEYTVDMMDTDFIVIIKLYLGFRVKQDINIYINHIVKSLIADGDLQAQYQKYSIKPGRNIGDFQYVLIQERLSNHLDMSKFDRQIMQAKLFIKRFTTTPDKWFGLEFSDTTYEVVPLMIGKDPEIQLIKRQTETLQP</sequence>
<feature type="domain" description="K+ potassium transporter C-terminal" evidence="13">
    <location>
        <begin position="487"/>
        <end position="641"/>
    </location>
</feature>
<evidence type="ECO:0000259" key="12">
    <source>
        <dbReference type="Pfam" id="PF02705"/>
    </source>
</evidence>
<comment type="similarity">
    <text evidence="11">Belongs to the HAK/KUP transporter (TC 2.A.72) family.</text>
</comment>
<accession>A0A0D6DV52</accession>
<dbReference type="GO" id="GO:0015079">
    <property type="term" value="F:potassium ion transmembrane transporter activity"/>
    <property type="evidence" value="ECO:0007669"/>
    <property type="project" value="UniProtKB-UniRule"/>
</dbReference>
<feature type="transmembrane region" description="Helical" evidence="11">
    <location>
        <begin position="172"/>
        <end position="190"/>
    </location>
</feature>
<dbReference type="GO" id="GO:0005886">
    <property type="term" value="C:plasma membrane"/>
    <property type="evidence" value="ECO:0007669"/>
    <property type="project" value="UniProtKB-SubCell"/>
</dbReference>
<dbReference type="AlphaFoldDB" id="A0A0D6DV52"/>
<feature type="transmembrane region" description="Helical" evidence="11">
    <location>
        <begin position="376"/>
        <end position="396"/>
    </location>
</feature>
<dbReference type="InterPro" id="IPR053951">
    <property type="entry name" value="K_trans_N"/>
</dbReference>
<dbReference type="Proteomes" id="UP000033166">
    <property type="component" value="Chromosome I"/>
</dbReference>
<dbReference type="EMBL" id="LN774769">
    <property type="protein sequence ID" value="CEN27864.1"/>
    <property type="molecule type" value="Genomic_DNA"/>
</dbReference>
<dbReference type="PANTHER" id="PTHR30540">
    <property type="entry name" value="OSMOTIC STRESS POTASSIUM TRANSPORTER"/>
    <property type="match status" value="1"/>
</dbReference>
<dbReference type="RefSeq" id="WP_047915086.1">
    <property type="nucleotide sequence ID" value="NZ_LN774769.1"/>
</dbReference>
<dbReference type="InterPro" id="IPR053952">
    <property type="entry name" value="K_trans_C"/>
</dbReference>
<name>A0A0D6DV52_9LACT</name>
<dbReference type="KEGG" id="lpk:LACPI_0664"/>
<feature type="transmembrane region" description="Helical" evidence="11">
    <location>
        <begin position="58"/>
        <end position="78"/>
    </location>
</feature>
<evidence type="ECO:0000256" key="6">
    <source>
        <dbReference type="ARBA" id="ARBA00022847"/>
    </source>
</evidence>
<dbReference type="HAMAP" id="MF_01522">
    <property type="entry name" value="Kup"/>
    <property type="match status" value="1"/>
</dbReference>
<dbReference type="InterPro" id="IPR003855">
    <property type="entry name" value="K+_transporter"/>
</dbReference>
<protein>
    <recommendedName>
        <fullName evidence="11">Probable potassium transport system protein Kup</fullName>
    </recommendedName>
</protein>
<dbReference type="GO" id="GO:0015293">
    <property type="term" value="F:symporter activity"/>
    <property type="evidence" value="ECO:0007669"/>
    <property type="project" value="UniProtKB-UniRule"/>
</dbReference>
<comment type="caution">
    <text evidence="11">Lacks conserved residue(s) required for the propagation of feature annotation.</text>
</comment>
<dbReference type="Pfam" id="PF02705">
    <property type="entry name" value="K_trans"/>
    <property type="match status" value="1"/>
</dbReference>
<keyword evidence="6 11" id="KW-0769">Symport</keyword>
<evidence type="ECO:0000313" key="15">
    <source>
        <dbReference type="Proteomes" id="UP000033166"/>
    </source>
</evidence>
<comment type="function">
    <text evidence="11">Transport of potassium into the cell. Likely operates as a K(+):H(+) symporter.</text>
</comment>
<evidence type="ECO:0000256" key="7">
    <source>
        <dbReference type="ARBA" id="ARBA00022958"/>
    </source>
</evidence>
<keyword evidence="8 11" id="KW-1133">Transmembrane helix</keyword>
<evidence type="ECO:0000256" key="1">
    <source>
        <dbReference type="ARBA" id="ARBA00004141"/>
    </source>
</evidence>
<gene>
    <name evidence="11" type="primary">kup</name>
    <name evidence="14" type="ORF">LACPI_0664</name>
</gene>
<feature type="transmembrane region" description="Helical" evidence="11">
    <location>
        <begin position="348"/>
        <end position="370"/>
    </location>
</feature>
<keyword evidence="3 11" id="KW-1003">Cell membrane</keyword>
<keyword evidence="2 11" id="KW-0813">Transport</keyword>
<dbReference type="PANTHER" id="PTHR30540:SF83">
    <property type="entry name" value="K+ POTASSIUM TRANSPORTER"/>
    <property type="match status" value="1"/>
</dbReference>
<proteinExistence type="inferred from homology"/>
<evidence type="ECO:0000256" key="3">
    <source>
        <dbReference type="ARBA" id="ARBA00022475"/>
    </source>
</evidence>
<evidence type="ECO:0000256" key="11">
    <source>
        <dbReference type="HAMAP-Rule" id="MF_01522"/>
    </source>
</evidence>
<feature type="transmembrane region" description="Helical" evidence="11">
    <location>
        <begin position="249"/>
        <end position="271"/>
    </location>
</feature>
<evidence type="ECO:0000256" key="10">
    <source>
        <dbReference type="ARBA" id="ARBA00023136"/>
    </source>
</evidence>
<evidence type="ECO:0000256" key="5">
    <source>
        <dbReference type="ARBA" id="ARBA00022692"/>
    </source>
</evidence>
<evidence type="ECO:0000313" key="14">
    <source>
        <dbReference type="EMBL" id="CEN27864.1"/>
    </source>
</evidence>
<organism evidence="14 15">
    <name type="scientific">Pseudolactococcus piscium MKFS47</name>
    <dbReference type="NCBI Taxonomy" id="297352"/>
    <lineage>
        <taxon>Bacteria</taxon>
        <taxon>Bacillati</taxon>
        <taxon>Bacillota</taxon>
        <taxon>Bacilli</taxon>
        <taxon>Lactobacillales</taxon>
        <taxon>Streptococcaceae</taxon>
        <taxon>Pseudolactococcus</taxon>
    </lineage>
</organism>
<evidence type="ECO:0000256" key="2">
    <source>
        <dbReference type="ARBA" id="ARBA00022448"/>
    </source>
</evidence>
<keyword evidence="10 11" id="KW-0472">Membrane</keyword>
<comment type="catalytic activity">
    <reaction evidence="11">
        <text>K(+)(in) + H(+)(in) = K(+)(out) + H(+)(out)</text>
        <dbReference type="Rhea" id="RHEA:28490"/>
        <dbReference type="ChEBI" id="CHEBI:15378"/>
        <dbReference type="ChEBI" id="CHEBI:29103"/>
    </reaction>
</comment>
<evidence type="ECO:0000256" key="4">
    <source>
        <dbReference type="ARBA" id="ARBA00022538"/>
    </source>
</evidence>
<dbReference type="HOGENOM" id="CLU_008142_4_1_9"/>
<evidence type="ECO:0000256" key="9">
    <source>
        <dbReference type="ARBA" id="ARBA00023065"/>
    </source>
</evidence>
<feature type="transmembrane region" description="Helical" evidence="11">
    <location>
        <begin position="408"/>
        <end position="426"/>
    </location>
</feature>
<evidence type="ECO:0000256" key="8">
    <source>
        <dbReference type="ARBA" id="ARBA00022989"/>
    </source>
</evidence>
<keyword evidence="4 11" id="KW-0633">Potassium transport</keyword>
<feature type="domain" description="K+ potassium transporter integral membrane" evidence="12">
    <location>
        <begin position="16"/>
        <end position="461"/>
    </location>
</feature>
<keyword evidence="5 11" id="KW-0812">Transmembrane</keyword>
<dbReference type="InterPro" id="IPR023051">
    <property type="entry name" value="Kup"/>
</dbReference>
<dbReference type="Pfam" id="PF22776">
    <property type="entry name" value="K_trans_C"/>
    <property type="match status" value="1"/>
</dbReference>
<feature type="transmembrane region" description="Helical" evidence="11">
    <location>
        <begin position="99"/>
        <end position="121"/>
    </location>
</feature>
<evidence type="ECO:0000259" key="13">
    <source>
        <dbReference type="Pfam" id="PF22776"/>
    </source>
</evidence>
<feature type="transmembrane region" description="Helical" evidence="11">
    <location>
        <begin position="296"/>
        <end position="327"/>
    </location>
</feature>
<reference evidence="15" key="1">
    <citation type="submission" date="2015-01" db="EMBL/GenBank/DDBJ databases">
        <authorList>
            <person name="Andreevskaya M."/>
        </authorList>
    </citation>
    <scope>NUCLEOTIDE SEQUENCE [LARGE SCALE GENOMIC DNA]</scope>
    <source>
        <strain evidence="15">MKFS47</strain>
    </source>
</reference>
<keyword evidence="9 11" id="KW-0406">Ion transport</keyword>
<feature type="transmembrane region" description="Helical" evidence="11">
    <location>
        <begin position="141"/>
        <end position="160"/>
    </location>
</feature>
<comment type="subcellular location">
    <subcellularLocation>
        <location evidence="11">Cell membrane</location>
        <topology evidence="11">Multi-pass membrane protein</topology>
    </subcellularLocation>
    <subcellularLocation>
        <location evidence="1">Membrane</location>
        <topology evidence="1">Multi-pass membrane protein</topology>
    </subcellularLocation>
</comment>
<feature type="transmembrane region" description="Helical" evidence="11">
    <location>
        <begin position="432"/>
        <end position="449"/>
    </location>
</feature>